<protein>
    <submittedName>
        <fullName evidence="1">Uncharacterized protein</fullName>
    </submittedName>
</protein>
<gene>
    <name evidence="1" type="ORF">GLOINDRAFT_6591</name>
</gene>
<organism evidence="1">
    <name type="scientific">Rhizophagus irregularis (strain DAOM 181602 / DAOM 197198 / MUCL 43194)</name>
    <name type="common">Arbuscular mycorrhizal fungus</name>
    <name type="synonym">Glomus intraradices</name>
    <dbReference type="NCBI Taxonomy" id="747089"/>
    <lineage>
        <taxon>Eukaryota</taxon>
        <taxon>Fungi</taxon>
        <taxon>Fungi incertae sedis</taxon>
        <taxon>Mucoromycota</taxon>
        <taxon>Glomeromycotina</taxon>
        <taxon>Glomeromycetes</taxon>
        <taxon>Glomerales</taxon>
        <taxon>Glomeraceae</taxon>
        <taxon>Rhizophagus</taxon>
    </lineage>
</organism>
<accession>U9T4R5</accession>
<dbReference type="VEuPathDB" id="FungiDB:RhiirFUN_022676"/>
<evidence type="ECO:0000313" key="1">
    <source>
        <dbReference type="EMBL" id="ESA02367.1"/>
    </source>
</evidence>
<reference evidence="1" key="1">
    <citation type="submission" date="2013-07" db="EMBL/GenBank/DDBJ databases">
        <title>The genome of an arbuscular mycorrhizal fungus provides insights into the evolution of the oldest plant symbiosis.</title>
        <authorList>
            <consortium name="DOE Joint Genome Institute"/>
            <person name="Tisserant E."/>
            <person name="Malbreil M."/>
            <person name="Kuo A."/>
            <person name="Kohler A."/>
            <person name="Symeonidi A."/>
            <person name="Balestrini R."/>
            <person name="Charron P."/>
            <person name="Duensing N."/>
            <person name="Frei-dit-Frey N."/>
            <person name="Gianinazzi-Pearson V."/>
            <person name="Gilbert B."/>
            <person name="Handa Y."/>
            <person name="Hijri M."/>
            <person name="Kaul R."/>
            <person name="Kawaguchi M."/>
            <person name="Krajinski F."/>
            <person name="Lammers P."/>
            <person name="Lapierre D."/>
            <person name="Masclaux F.G."/>
            <person name="Murat C."/>
            <person name="Morin E."/>
            <person name="Ndikumana S."/>
            <person name="Pagni M."/>
            <person name="Petitpierre D."/>
            <person name="Requena N."/>
            <person name="Rosikiewicz P."/>
            <person name="Riley R."/>
            <person name="Saito K."/>
            <person name="San Clemente H."/>
            <person name="Shapiro H."/>
            <person name="van Tuinen D."/>
            <person name="Becard G."/>
            <person name="Bonfante P."/>
            <person name="Paszkowski U."/>
            <person name="Shachar-Hill Y."/>
            <person name="Young J.P."/>
            <person name="Sanders I.R."/>
            <person name="Henrissat B."/>
            <person name="Rensing S.A."/>
            <person name="Grigoriev I.V."/>
            <person name="Corradi N."/>
            <person name="Roux C."/>
            <person name="Martin F."/>
        </authorList>
    </citation>
    <scope>NUCLEOTIDE SEQUENCE</scope>
    <source>
        <strain evidence="1">DAOM 197198</strain>
    </source>
</reference>
<dbReference type="EMBL" id="KI295772">
    <property type="protein sequence ID" value="ESA02367.1"/>
    <property type="molecule type" value="Genomic_DNA"/>
</dbReference>
<proteinExistence type="predicted"/>
<dbReference type="HOGENOM" id="CLU_2334729_0_0_1"/>
<name>U9T4R5_RHIID</name>
<sequence length="98" mass="10835">MERLERRSELNIIGYQGYTVINAHLRSADVGGVSDGSAGGNGDGGEDGGDGRMNTANYECWLKLVETNNLISVDNGILLYQEYKEKPKKQRLEMVKNI</sequence>
<dbReference type="AlphaFoldDB" id="U9T4R5"/>